<keyword evidence="2" id="KW-1185">Reference proteome</keyword>
<dbReference type="EMBL" id="CALSDN010000001">
    <property type="protein sequence ID" value="CAH6718416.1"/>
    <property type="molecule type" value="Genomic_DNA"/>
</dbReference>
<name>A0ACA9Y0S2_9ASCO</name>
<proteinExistence type="predicted"/>
<gene>
    <name evidence="1" type="ORF">CLIB1444_01S06238</name>
</gene>
<evidence type="ECO:0000313" key="1">
    <source>
        <dbReference type="EMBL" id="CAH6718416.1"/>
    </source>
</evidence>
<comment type="caution">
    <text evidence="1">The sequence shown here is derived from an EMBL/GenBank/DDBJ whole genome shotgun (WGS) entry which is preliminary data.</text>
</comment>
<dbReference type="Proteomes" id="UP001152531">
    <property type="component" value="Unassembled WGS sequence"/>
</dbReference>
<protein>
    <submittedName>
        <fullName evidence="1">Uncharacterized protein</fullName>
    </submittedName>
</protein>
<sequence>MSKKDSKWVKQIRGLASNSSDNDYLKIDYIDVNLNNSRKLIMNLNQLNETNNQQVLKNHEVNEKMIKLQNVHQQMSWLDKLEKK</sequence>
<reference evidence="1" key="1">
    <citation type="submission" date="2022-06" db="EMBL/GenBank/DDBJ databases">
        <authorList>
            <person name="Legras J.-L."/>
            <person name="Devillers H."/>
            <person name="Grondin C."/>
        </authorList>
    </citation>
    <scope>NUCLEOTIDE SEQUENCE</scope>
    <source>
        <strain evidence="1">CLIB 1444</strain>
    </source>
</reference>
<accession>A0ACA9Y0S2</accession>
<organism evidence="1 2">
    <name type="scientific">[Candida] jaroonii</name>
    <dbReference type="NCBI Taxonomy" id="467808"/>
    <lineage>
        <taxon>Eukaryota</taxon>
        <taxon>Fungi</taxon>
        <taxon>Dikarya</taxon>
        <taxon>Ascomycota</taxon>
        <taxon>Saccharomycotina</taxon>
        <taxon>Pichiomycetes</taxon>
        <taxon>Debaryomycetaceae</taxon>
        <taxon>Yamadazyma</taxon>
    </lineage>
</organism>
<evidence type="ECO:0000313" key="2">
    <source>
        <dbReference type="Proteomes" id="UP001152531"/>
    </source>
</evidence>